<reference evidence="3" key="1">
    <citation type="journal article" date="2019" name="Int. J. Syst. Evol. Microbiol.">
        <title>The Global Catalogue of Microorganisms (GCM) 10K type strain sequencing project: providing services to taxonomists for standard genome sequencing and annotation.</title>
        <authorList>
            <consortium name="The Broad Institute Genomics Platform"/>
            <consortium name="The Broad Institute Genome Sequencing Center for Infectious Disease"/>
            <person name="Wu L."/>
            <person name="Ma J."/>
        </authorList>
    </citation>
    <scope>NUCLEOTIDE SEQUENCE [LARGE SCALE GENOMIC DNA]</scope>
    <source>
        <strain evidence="3">JCM 17906</strain>
    </source>
</reference>
<feature type="compositionally biased region" description="Low complexity" evidence="1">
    <location>
        <begin position="231"/>
        <end position="242"/>
    </location>
</feature>
<feature type="region of interest" description="Disordered" evidence="1">
    <location>
        <begin position="231"/>
        <end position="273"/>
    </location>
</feature>
<proteinExistence type="predicted"/>
<protein>
    <submittedName>
        <fullName evidence="2">Uncharacterized protein</fullName>
    </submittedName>
</protein>
<evidence type="ECO:0000313" key="3">
    <source>
        <dbReference type="Proteomes" id="UP001501598"/>
    </source>
</evidence>
<comment type="caution">
    <text evidence="2">The sequence shown here is derived from an EMBL/GenBank/DDBJ whole genome shotgun (WGS) entry which is preliminary data.</text>
</comment>
<name>A0ABP8RL07_9PSEU</name>
<sequence>MTLLEFLLSLFGDDQADLKLQQDFAKDPYGTLKAAGLEDLSAADVHDALVLVQDNQTVDFGDSDVSTGGNTIVVPPAPAFPHHEAAHSEGAHHAPSAVEYIQTYVTNTEVQDGDTLLGSPVDQVIHADGDVNQVLTSTTTAATGDGAVAAGGDIDDSTVTTGDGNAIGEGSLAGDGNTVAFGSGDATSASISDTTVSEGGALSIGGAATGNHYTVNSGNTTTTTVDTTTTTTDSFNTDTDTSYEYHQDDHSETNTNVGNEDHVLSHNTVDVDA</sequence>
<evidence type="ECO:0000256" key="1">
    <source>
        <dbReference type="SAM" id="MobiDB-lite"/>
    </source>
</evidence>
<dbReference type="InterPro" id="IPR049709">
    <property type="entry name" value="IniB-like_N"/>
</dbReference>
<gene>
    <name evidence="2" type="ORF">GCM10023175_15660</name>
</gene>
<dbReference type="EMBL" id="BAABGT010000024">
    <property type="protein sequence ID" value="GAA4541570.1"/>
    <property type="molecule type" value="Genomic_DNA"/>
</dbReference>
<organism evidence="2 3">
    <name type="scientific">Pseudonocardia xishanensis</name>
    <dbReference type="NCBI Taxonomy" id="630995"/>
    <lineage>
        <taxon>Bacteria</taxon>
        <taxon>Bacillati</taxon>
        <taxon>Actinomycetota</taxon>
        <taxon>Actinomycetes</taxon>
        <taxon>Pseudonocardiales</taxon>
        <taxon>Pseudonocardiaceae</taxon>
        <taxon>Pseudonocardia</taxon>
    </lineage>
</organism>
<dbReference type="RefSeq" id="WP_345414216.1">
    <property type="nucleotide sequence ID" value="NZ_BAABGT010000024.1"/>
</dbReference>
<dbReference type="Proteomes" id="UP001501598">
    <property type="component" value="Unassembled WGS sequence"/>
</dbReference>
<keyword evidence="3" id="KW-1185">Reference proteome</keyword>
<accession>A0ABP8RL07</accession>
<dbReference type="NCBIfam" id="NF038175">
    <property type="entry name" value="IniB_NTERM"/>
    <property type="match status" value="1"/>
</dbReference>
<evidence type="ECO:0000313" key="2">
    <source>
        <dbReference type="EMBL" id="GAA4541570.1"/>
    </source>
</evidence>
<feature type="compositionally biased region" description="Basic and acidic residues" evidence="1">
    <location>
        <begin position="243"/>
        <end position="252"/>
    </location>
</feature>